<feature type="region of interest" description="Disordered" evidence="1">
    <location>
        <begin position="1"/>
        <end position="32"/>
    </location>
</feature>
<comment type="caution">
    <text evidence="2">The sequence shown here is derived from an EMBL/GenBank/DDBJ whole genome shotgun (WGS) entry which is preliminary data.</text>
</comment>
<dbReference type="AlphaFoldDB" id="A0A814AHW7"/>
<organism evidence="2 3">
    <name type="scientific">Adineta ricciae</name>
    <name type="common">Rotifer</name>
    <dbReference type="NCBI Taxonomy" id="249248"/>
    <lineage>
        <taxon>Eukaryota</taxon>
        <taxon>Metazoa</taxon>
        <taxon>Spiralia</taxon>
        <taxon>Gnathifera</taxon>
        <taxon>Rotifera</taxon>
        <taxon>Eurotatoria</taxon>
        <taxon>Bdelloidea</taxon>
        <taxon>Adinetida</taxon>
        <taxon>Adinetidae</taxon>
        <taxon>Adineta</taxon>
    </lineage>
</organism>
<evidence type="ECO:0000313" key="3">
    <source>
        <dbReference type="Proteomes" id="UP000663852"/>
    </source>
</evidence>
<feature type="compositionally biased region" description="Low complexity" evidence="1">
    <location>
        <begin position="22"/>
        <end position="32"/>
    </location>
</feature>
<evidence type="ECO:0000313" key="2">
    <source>
        <dbReference type="EMBL" id="CAF0915569.1"/>
    </source>
</evidence>
<dbReference type="Proteomes" id="UP000663852">
    <property type="component" value="Unassembled WGS sequence"/>
</dbReference>
<protein>
    <submittedName>
        <fullName evidence="2">Uncharacterized protein</fullName>
    </submittedName>
</protein>
<evidence type="ECO:0000256" key="1">
    <source>
        <dbReference type="SAM" id="MobiDB-lite"/>
    </source>
</evidence>
<reference evidence="2" key="1">
    <citation type="submission" date="2021-02" db="EMBL/GenBank/DDBJ databases">
        <authorList>
            <person name="Nowell W R."/>
        </authorList>
    </citation>
    <scope>NUCLEOTIDE SEQUENCE</scope>
</reference>
<sequence>MLLISSKVLTSSPTPTGSNRITNTPTTNTSSTTTLLTKTNLLTFHHLQHQFDDTSTNSVGILYIHSD</sequence>
<dbReference type="EMBL" id="CAJNOJ010000036">
    <property type="protein sequence ID" value="CAF0915569.1"/>
    <property type="molecule type" value="Genomic_DNA"/>
</dbReference>
<proteinExistence type="predicted"/>
<gene>
    <name evidence="2" type="ORF">EDS130_LOCUS10499</name>
</gene>
<name>A0A814AHW7_ADIRI</name>
<accession>A0A814AHW7</accession>
<feature type="compositionally biased region" description="Polar residues" evidence="1">
    <location>
        <begin position="7"/>
        <end position="21"/>
    </location>
</feature>